<evidence type="ECO:0000256" key="2">
    <source>
        <dbReference type="SAM" id="MobiDB-lite"/>
    </source>
</evidence>
<keyword evidence="1" id="KW-0175">Coiled coil</keyword>
<dbReference type="GeneID" id="68356603"/>
<sequence>MLSRSLAVMDDTAEWNALPADEQRSVWHETEHNFWQGFEQEQETLRVAAEIEYSKATLDIKVELGTLSGKRTQLDELRGRLSKELASVEEELARIAEACDNRATRLVAMEQDYRKSEQKRLESRDKVVKTMETFFHFKRGHGPNPDLKPSHEQMPVRNALAIATAPQPPPADERPLRHALPIKGPRPPSTPSTPTPVAPRPAMGQDQSADVLVDVVDADGNVIGPVRRIEPWNQWVKEIQDMPIKRAVKIRRGRKFNQDHLATIYDRSEGKGVKFVSSMIQATGEIQAQRCHSCDKNQGAFDDCIILGGPLFQKCGNCEWNRQGCHMPLVTKSNNAGTPLQGRPFKKPLELDTPPALLSDPEGAAREALFRTAGIAKAAMDSARAPQEMDTVELAPPTHKSPNGQEPVQMLTPQEPKEQSFANSAYTAVPAFAPVNAIAASSGFTPANVRSRPPSRDIPTPSAASAEGSPRPTPQASSEPLEEITRENLVLRHNGVVYTHPEIVEGVPVAKIDQSHPYWELGWPCIKSLVEPQLESWREKNAAALQATARGEGGSAKFQTGRQVNRGIRILEFLETGEISPYQLLAKRFTHTGKGAITSYDTLFRLCESLSELAKYNLSVTAIEWLRHRLHEIMMEKGPNFNVSKTIHDFYHDPKLTALRAKNGYKSIGRPSGYKTGQTNGTPQGSSKKRKDTHSQASTPRETPPAGPSPLAADDGQPSPTSTQRSPGDSESPFEGRLHKRPKHVSPAPEAVREESVAAADYSETDSWSGAPLARQDWRLYQVKTRLFTSSTEVTQYWNWKEKERLFEHQVLKDTDPVTWGVHRDPIDFTIRLDDIVEVRWNVDALQLHLVMSNHGAAKAKQDGMPRGDVMAAFKRERTIRRFLDFCRDRKLRTVEVTADEMDIRWGEMQSERLPKRDDEASELLKE</sequence>
<evidence type="ECO:0000313" key="4">
    <source>
        <dbReference type="Proteomes" id="UP000824596"/>
    </source>
</evidence>
<reference evidence="3" key="1">
    <citation type="submission" date="2021-09" db="EMBL/GenBank/DDBJ databases">
        <title>A high-quality genome of the endoparasitic fungus Hirsutella rhossiliensis with a comparison of Hirsutella genomes reveals transposable elements contributing to genome size variation.</title>
        <authorList>
            <person name="Lin R."/>
            <person name="Jiao Y."/>
            <person name="Sun X."/>
            <person name="Ling J."/>
            <person name="Xie B."/>
            <person name="Cheng X."/>
        </authorList>
    </citation>
    <scope>NUCLEOTIDE SEQUENCE</scope>
    <source>
        <strain evidence="3">HR02</strain>
    </source>
</reference>
<feature type="compositionally biased region" description="Pro residues" evidence="2">
    <location>
        <begin position="184"/>
        <end position="199"/>
    </location>
</feature>
<feature type="compositionally biased region" description="Polar residues" evidence="2">
    <location>
        <begin position="718"/>
        <end position="729"/>
    </location>
</feature>
<feature type="coiled-coil region" evidence="1">
    <location>
        <begin position="71"/>
        <end position="98"/>
    </location>
</feature>
<protein>
    <submittedName>
        <fullName evidence="3">Uncharacterized protein</fullName>
    </submittedName>
</protein>
<evidence type="ECO:0000313" key="3">
    <source>
        <dbReference type="EMBL" id="KAH0961396.1"/>
    </source>
</evidence>
<name>A0A9P8SG33_9HYPO</name>
<dbReference type="Pfam" id="PF12511">
    <property type="entry name" value="DUF3716"/>
    <property type="match status" value="1"/>
</dbReference>
<accession>A0A9P8SG33</accession>
<feature type="region of interest" description="Disordered" evidence="2">
    <location>
        <begin position="165"/>
        <end position="204"/>
    </location>
</feature>
<dbReference type="InterPro" id="IPR022190">
    <property type="entry name" value="DUF3716"/>
</dbReference>
<dbReference type="OrthoDB" id="4800057at2759"/>
<comment type="caution">
    <text evidence="3">The sequence shown here is derived from an EMBL/GenBank/DDBJ whole genome shotgun (WGS) entry which is preliminary data.</text>
</comment>
<proteinExistence type="predicted"/>
<feature type="compositionally biased region" description="Polar residues" evidence="2">
    <location>
        <begin position="675"/>
        <end position="686"/>
    </location>
</feature>
<evidence type="ECO:0000256" key="1">
    <source>
        <dbReference type="SAM" id="Coils"/>
    </source>
</evidence>
<feature type="region of interest" description="Disordered" evidence="2">
    <location>
        <begin position="667"/>
        <end position="769"/>
    </location>
</feature>
<feature type="region of interest" description="Disordered" evidence="2">
    <location>
        <begin position="445"/>
        <end position="482"/>
    </location>
</feature>
<dbReference type="RefSeq" id="XP_044718909.1">
    <property type="nucleotide sequence ID" value="XM_044865945.1"/>
</dbReference>
<dbReference type="Proteomes" id="UP000824596">
    <property type="component" value="Unassembled WGS sequence"/>
</dbReference>
<gene>
    <name evidence="3" type="ORF">HRG_07474</name>
</gene>
<organism evidence="3 4">
    <name type="scientific">Hirsutella rhossiliensis</name>
    <dbReference type="NCBI Taxonomy" id="111463"/>
    <lineage>
        <taxon>Eukaryota</taxon>
        <taxon>Fungi</taxon>
        <taxon>Dikarya</taxon>
        <taxon>Ascomycota</taxon>
        <taxon>Pezizomycotina</taxon>
        <taxon>Sordariomycetes</taxon>
        <taxon>Hypocreomycetidae</taxon>
        <taxon>Hypocreales</taxon>
        <taxon>Ophiocordycipitaceae</taxon>
        <taxon>Hirsutella</taxon>
    </lineage>
</organism>
<feature type="region of interest" description="Disordered" evidence="2">
    <location>
        <begin position="385"/>
        <end position="419"/>
    </location>
</feature>
<dbReference type="AlphaFoldDB" id="A0A9P8SG33"/>
<dbReference type="EMBL" id="JAIZPD010000008">
    <property type="protein sequence ID" value="KAH0961396.1"/>
    <property type="molecule type" value="Genomic_DNA"/>
</dbReference>
<keyword evidence="4" id="KW-1185">Reference proteome</keyword>